<organism evidence="1">
    <name type="scientific">marine sediment metagenome</name>
    <dbReference type="NCBI Taxonomy" id="412755"/>
    <lineage>
        <taxon>unclassified sequences</taxon>
        <taxon>metagenomes</taxon>
        <taxon>ecological metagenomes</taxon>
    </lineage>
</organism>
<protein>
    <submittedName>
        <fullName evidence="1">Uncharacterized protein</fullName>
    </submittedName>
</protein>
<sequence>CYLANQEQYANWCLRDHSEAYEVVTGVPIKLLGRYYPDRWAVEDIQAVLSNPHEVGNAVAVTCHTWDGSWWAKQNQPG</sequence>
<reference evidence="1" key="1">
    <citation type="journal article" date="2014" name="Front. Microbiol.">
        <title>High frequency of phylogenetically diverse reductive dehalogenase-homologous genes in deep subseafloor sedimentary metagenomes.</title>
        <authorList>
            <person name="Kawai M."/>
            <person name="Futagami T."/>
            <person name="Toyoda A."/>
            <person name="Takaki Y."/>
            <person name="Nishi S."/>
            <person name="Hori S."/>
            <person name="Arai W."/>
            <person name="Tsubouchi T."/>
            <person name="Morono Y."/>
            <person name="Uchiyama I."/>
            <person name="Ito T."/>
            <person name="Fujiyama A."/>
            <person name="Inagaki F."/>
            <person name="Takami H."/>
        </authorList>
    </citation>
    <scope>NUCLEOTIDE SEQUENCE</scope>
    <source>
        <strain evidence="1">Expedition CK06-06</strain>
    </source>
</reference>
<accession>X0U719</accession>
<evidence type="ECO:0000313" key="1">
    <source>
        <dbReference type="EMBL" id="GAG01360.1"/>
    </source>
</evidence>
<feature type="non-terminal residue" evidence="1">
    <location>
        <position position="1"/>
    </location>
</feature>
<proteinExistence type="predicted"/>
<name>X0U719_9ZZZZ</name>
<dbReference type="AlphaFoldDB" id="X0U719"/>
<dbReference type="EMBL" id="BARS01026496">
    <property type="protein sequence ID" value="GAG01360.1"/>
    <property type="molecule type" value="Genomic_DNA"/>
</dbReference>
<gene>
    <name evidence="1" type="ORF">S01H1_41749</name>
</gene>
<comment type="caution">
    <text evidence="1">The sequence shown here is derived from an EMBL/GenBank/DDBJ whole genome shotgun (WGS) entry which is preliminary data.</text>
</comment>